<evidence type="ECO:0000256" key="4">
    <source>
        <dbReference type="ARBA" id="ARBA00023163"/>
    </source>
</evidence>
<dbReference type="Gene3D" id="3.40.50.2300">
    <property type="match status" value="2"/>
</dbReference>
<evidence type="ECO:0000256" key="1">
    <source>
        <dbReference type="ARBA" id="ARBA00022491"/>
    </source>
</evidence>
<evidence type="ECO:0000259" key="5">
    <source>
        <dbReference type="PROSITE" id="PS50932"/>
    </source>
</evidence>
<dbReference type="SMART" id="SM00354">
    <property type="entry name" value="HTH_LACI"/>
    <property type="match status" value="1"/>
</dbReference>
<keyword evidence="2" id="KW-0805">Transcription regulation</keyword>
<dbReference type="GO" id="GO:0003700">
    <property type="term" value="F:DNA-binding transcription factor activity"/>
    <property type="evidence" value="ECO:0007669"/>
    <property type="project" value="TreeGrafter"/>
</dbReference>
<evidence type="ECO:0000313" key="8">
    <source>
        <dbReference type="Proteomes" id="UP000192582"/>
    </source>
</evidence>
<keyword evidence="3" id="KW-0238">DNA-binding</keyword>
<dbReference type="InterPro" id="IPR010982">
    <property type="entry name" value="Lambda_DNA-bd_dom_sf"/>
</dbReference>
<dbReference type="InterPro" id="IPR001387">
    <property type="entry name" value="Cro/C1-type_HTH"/>
</dbReference>
<reference evidence="7 8" key="1">
    <citation type="submission" date="2017-04" db="EMBL/GenBank/DDBJ databases">
        <authorList>
            <person name="Afonso C.L."/>
            <person name="Miller P.J."/>
            <person name="Scott M.A."/>
            <person name="Spackman E."/>
            <person name="Goraichik I."/>
            <person name="Dimitrov K.M."/>
            <person name="Suarez D.L."/>
            <person name="Swayne D.E."/>
        </authorList>
    </citation>
    <scope>NUCLEOTIDE SEQUENCE [LARGE SCALE GENOMIC DNA]</scope>
    <source>
        <strain evidence="7 8">KR-140</strain>
    </source>
</reference>
<protein>
    <submittedName>
        <fullName evidence="7">Transcriptional regulator, LacI family</fullName>
    </submittedName>
</protein>
<gene>
    <name evidence="7" type="ORF">SAMN00790413_02576</name>
</gene>
<dbReference type="RefSeq" id="WP_084049814.1">
    <property type="nucleotide sequence ID" value="NZ_FWWU01000009.1"/>
</dbReference>
<dbReference type="SUPFAM" id="SSF47413">
    <property type="entry name" value="lambda repressor-like DNA-binding domains"/>
    <property type="match status" value="1"/>
</dbReference>
<dbReference type="InterPro" id="IPR028082">
    <property type="entry name" value="Peripla_BP_I"/>
</dbReference>
<dbReference type="STRING" id="695939.SAMN00790413_02576"/>
<dbReference type="Gene3D" id="1.10.260.40">
    <property type="entry name" value="lambda repressor-like DNA-binding domains"/>
    <property type="match status" value="1"/>
</dbReference>
<dbReference type="CDD" id="cd01392">
    <property type="entry name" value="HTH_LacI"/>
    <property type="match status" value="1"/>
</dbReference>
<organism evidence="7 8">
    <name type="scientific">Deinococcus hopiensis KR-140</name>
    <dbReference type="NCBI Taxonomy" id="695939"/>
    <lineage>
        <taxon>Bacteria</taxon>
        <taxon>Thermotogati</taxon>
        <taxon>Deinococcota</taxon>
        <taxon>Deinococci</taxon>
        <taxon>Deinococcales</taxon>
        <taxon>Deinococcaceae</taxon>
        <taxon>Deinococcus</taxon>
    </lineage>
</organism>
<feature type="domain" description="HTH lacI-type" evidence="5">
    <location>
        <begin position="6"/>
        <end position="60"/>
    </location>
</feature>
<dbReference type="Pfam" id="PF13377">
    <property type="entry name" value="Peripla_BP_3"/>
    <property type="match status" value="1"/>
</dbReference>
<dbReference type="Pfam" id="PF00356">
    <property type="entry name" value="LacI"/>
    <property type="match status" value="1"/>
</dbReference>
<dbReference type="AlphaFoldDB" id="A0A1W1VPA0"/>
<dbReference type="Proteomes" id="UP000192582">
    <property type="component" value="Unassembled WGS sequence"/>
</dbReference>
<keyword evidence="8" id="KW-1185">Reference proteome</keyword>
<sequence>MSKRRVTVIEVAREAGVSPATVSRILNGTAAVDPEKQRAVEKAIEQLGYRPNVVARGLVTGSSNIIGVLTPDLASPYYSDVLGGIEEALEGTPYSPLIASGHWNRRDELGVLDVLLSHQIAALIVFGSSLSEADLRGLAAGVPLVVLGRRVELGDLGGASISFDDEGGAYAATRHLVEQGHRVIGHIMGDEAHEDAHERLRGYRRALEEAGLPFDGALVTRGDYRVPSGLLGMQRLLDGGKPLTAVFCANDQMAIGARLALYRRGMRVPDDLSLVGFDDQPGSPYTTPPLTSVRLPMREAGLALARFALARLRGETPTVQVPSLELVVRESVVRRR</sequence>
<evidence type="ECO:0000259" key="6">
    <source>
        <dbReference type="PROSITE" id="PS50943"/>
    </source>
</evidence>
<dbReference type="EMBL" id="FWWU01000009">
    <property type="protein sequence ID" value="SMB94891.1"/>
    <property type="molecule type" value="Genomic_DNA"/>
</dbReference>
<keyword evidence="4" id="KW-0804">Transcription</keyword>
<keyword evidence="1" id="KW-0678">Repressor</keyword>
<dbReference type="PANTHER" id="PTHR30146:SF148">
    <property type="entry name" value="HTH-TYPE TRANSCRIPTIONAL REPRESSOR PURR-RELATED"/>
    <property type="match status" value="1"/>
</dbReference>
<proteinExistence type="predicted"/>
<dbReference type="InterPro" id="IPR046335">
    <property type="entry name" value="LacI/GalR-like_sensor"/>
</dbReference>
<dbReference type="InterPro" id="IPR000843">
    <property type="entry name" value="HTH_LacI"/>
</dbReference>
<dbReference type="SUPFAM" id="SSF53822">
    <property type="entry name" value="Periplasmic binding protein-like I"/>
    <property type="match status" value="1"/>
</dbReference>
<evidence type="ECO:0000256" key="3">
    <source>
        <dbReference type="ARBA" id="ARBA00023125"/>
    </source>
</evidence>
<accession>A0A1W1VPA0</accession>
<dbReference type="PROSITE" id="PS50932">
    <property type="entry name" value="HTH_LACI_2"/>
    <property type="match status" value="1"/>
</dbReference>
<evidence type="ECO:0000256" key="2">
    <source>
        <dbReference type="ARBA" id="ARBA00023015"/>
    </source>
</evidence>
<dbReference type="GO" id="GO:0000976">
    <property type="term" value="F:transcription cis-regulatory region binding"/>
    <property type="evidence" value="ECO:0007669"/>
    <property type="project" value="TreeGrafter"/>
</dbReference>
<dbReference type="PRINTS" id="PR00036">
    <property type="entry name" value="HTHLACI"/>
</dbReference>
<dbReference type="PROSITE" id="PS00356">
    <property type="entry name" value="HTH_LACI_1"/>
    <property type="match status" value="1"/>
</dbReference>
<name>A0A1W1VPA0_9DEIO</name>
<evidence type="ECO:0000313" key="7">
    <source>
        <dbReference type="EMBL" id="SMB94891.1"/>
    </source>
</evidence>
<dbReference type="PROSITE" id="PS50943">
    <property type="entry name" value="HTH_CROC1"/>
    <property type="match status" value="1"/>
</dbReference>
<feature type="domain" description="HTH cro/C1-type" evidence="6">
    <location>
        <begin position="3"/>
        <end position="50"/>
    </location>
</feature>
<dbReference type="PANTHER" id="PTHR30146">
    <property type="entry name" value="LACI-RELATED TRANSCRIPTIONAL REPRESSOR"/>
    <property type="match status" value="1"/>
</dbReference>